<dbReference type="RefSeq" id="XP_033674841.1">
    <property type="nucleotide sequence ID" value="XM_033803543.1"/>
</dbReference>
<reference evidence="8" key="1">
    <citation type="journal article" date="2020" name="Stud. Mycol.">
        <title>101 Dothideomycetes genomes: a test case for predicting lifestyles and emergence of pathogens.</title>
        <authorList>
            <person name="Haridas S."/>
            <person name="Albert R."/>
            <person name="Binder M."/>
            <person name="Bloem J."/>
            <person name="Labutti K."/>
            <person name="Salamov A."/>
            <person name="Andreopoulos B."/>
            <person name="Baker S."/>
            <person name="Barry K."/>
            <person name="Bills G."/>
            <person name="Bluhm B."/>
            <person name="Cannon C."/>
            <person name="Castanera R."/>
            <person name="Culley D."/>
            <person name="Daum C."/>
            <person name="Ezra D."/>
            <person name="Gonzalez J."/>
            <person name="Henrissat B."/>
            <person name="Kuo A."/>
            <person name="Liang C."/>
            <person name="Lipzen A."/>
            <person name="Lutzoni F."/>
            <person name="Magnuson J."/>
            <person name="Mondo S."/>
            <person name="Nolan M."/>
            <person name="Ohm R."/>
            <person name="Pangilinan J."/>
            <person name="Park H.-J."/>
            <person name="Ramirez L."/>
            <person name="Alfaro M."/>
            <person name="Sun H."/>
            <person name="Tritt A."/>
            <person name="Yoshinaga Y."/>
            <person name="Zwiers L.-H."/>
            <person name="Turgeon B."/>
            <person name="Goodwin S."/>
            <person name="Spatafora J."/>
            <person name="Crous P."/>
            <person name="Grigoriev I."/>
        </authorList>
    </citation>
    <scope>NUCLEOTIDE SEQUENCE</scope>
    <source>
        <strain evidence="8">ATCC 36951</strain>
    </source>
</reference>
<dbReference type="GO" id="GO:0006351">
    <property type="term" value="P:DNA-templated transcription"/>
    <property type="evidence" value="ECO:0007669"/>
    <property type="project" value="InterPro"/>
</dbReference>
<dbReference type="InterPro" id="IPR007219">
    <property type="entry name" value="XnlR_reg_dom"/>
</dbReference>
<keyword evidence="6" id="KW-0812">Transmembrane</keyword>
<dbReference type="EMBL" id="ML993579">
    <property type="protein sequence ID" value="KAF2173952.1"/>
    <property type="molecule type" value="Genomic_DNA"/>
</dbReference>
<keyword evidence="1" id="KW-0805">Transcription regulation</keyword>
<organism evidence="8 9">
    <name type="scientific">Zasmidium cellare ATCC 36951</name>
    <dbReference type="NCBI Taxonomy" id="1080233"/>
    <lineage>
        <taxon>Eukaryota</taxon>
        <taxon>Fungi</taxon>
        <taxon>Dikarya</taxon>
        <taxon>Ascomycota</taxon>
        <taxon>Pezizomycotina</taxon>
        <taxon>Dothideomycetes</taxon>
        <taxon>Dothideomycetidae</taxon>
        <taxon>Mycosphaerellales</taxon>
        <taxon>Mycosphaerellaceae</taxon>
        <taxon>Zasmidium</taxon>
    </lineage>
</organism>
<dbReference type="GO" id="GO:0005634">
    <property type="term" value="C:nucleus"/>
    <property type="evidence" value="ECO:0007669"/>
    <property type="project" value="TreeGrafter"/>
</dbReference>
<feature type="region of interest" description="Disordered" evidence="5">
    <location>
        <begin position="45"/>
        <end position="74"/>
    </location>
</feature>
<dbReference type="OrthoDB" id="2579025at2759"/>
<protein>
    <recommendedName>
        <fullName evidence="7">Xylanolytic transcriptional activator regulatory domain-containing protein</fullName>
    </recommendedName>
</protein>
<dbReference type="GO" id="GO:0000435">
    <property type="term" value="P:positive regulation of transcription from RNA polymerase II promoter by galactose"/>
    <property type="evidence" value="ECO:0007669"/>
    <property type="project" value="TreeGrafter"/>
</dbReference>
<keyword evidence="6" id="KW-0472">Membrane</keyword>
<dbReference type="InterPro" id="IPR051127">
    <property type="entry name" value="Fungal_SecMet_Regulators"/>
</dbReference>
<feature type="transmembrane region" description="Helical" evidence="6">
    <location>
        <begin position="543"/>
        <end position="564"/>
    </location>
</feature>
<dbReference type="Pfam" id="PF04082">
    <property type="entry name" value="Fungal_trans"/>
    <property type="match status" value="1"/>
</dbReference>
<keyword evidence="4" id="KW-0539">Nucleus</keyword>
<evidence type="ECO:0000256" key="3">
    <source>
        <dbReference type="ARBA" id="ARBA00023163"/>
    </source>
</evidence>
<evidence type="ECO:0000256" key="6">
    <source>
        <dbReference type="SAM" id="Phobius"/>
    </source>
</evidence>
<dbReference type="PANTHER" id="PTHR47424:SF3">
    <property type="entry name" value="REGULATORY PROTEIN GAL4"/>
    <property type="match status" value="1"/>
</dbReference>
<proteinExistence type="predicted"/>
<dbReference type="AlphaFoldDB" id="A0A6A6D6T8"/>
<dbReference type="GO" id="GO:0008270">
    <property type="term" value="F:zinc ion binding"/>
    <property type="evidence" value="ECO:0007669"/>
    <property type="project" value="InterPro"/>
</dbReference>
<feature type="domain" description="Xylanolytic transcriptional activator regulatory" evidence="7">
    <location>
        <begin position="297"/>
        <end position="371"/>
    </location>
</feature>
<evidence type="ECO:0000259" key="7">
    <source>
        <dbReference type="SMART" id="SM00906"/>
    </source>
</evidence>
<feature type="compositionally biased region" description="Polar residues" evidence="5">
    <location>
        <begin position="59"/>
        <end position="68"/>
    </location>
</feature>
<name>A0A6A6D6T8_ZASCE</name>
<sequence length="666" mass="72853">MGFPCHYRRPVVTGAPVQQSSPESSRVSAMENRLEMVEALLQQLSGTAAGSRDSHDDASSFTAPSDDTTLPAVERDSVDGLGTITFSGETISHYFGLSSNSAFAAQISRAVKTIHRPVPAVSTATPNSNLDTSLEGTGRIIEPHSTSNVPPSTAMLSRPASPFRRLQQRKAADLLHLPPSNEMLLLIQAYFSRAGGYFSYVNKASLVHFAQSVQSATMSNISQPFLSLLNAVLACGKSLTLPDSQDIQGDEAQADVYFERAFALSPWVASNTASLETVQGLAVMTQYAEGTSRSAKTWKLHGLLVQAAYNIGLHVEDDTNALHFSPLELEMRRRTWYMCLTLDRMLSSTLGRPPLLQEARVTIPLPCERDFSDKTSPLQQPSAVMAQTTSYCDLFIETIQLHRLLGDLLGELYDQNRSCRQSLGTSDLLTRVMKLDERCHDWQSNLSPSLKLVRPGDHTSPTETPADGARVVLTLRYFSIQLLLYRSILTEYLGHVASGTLPIQTASMDAACQIYVSVCADIAKETIDLIADAQRSGTALPSWWFVLYYLFQSALVIFGTVVFAKSSLARPNLCQFDALAQLQKAAAMVEVVAKNTVIARRCSKYLVAVIQAMQALQLPSSQSESLDFPNDSSGTFAEDFLAFSNMSEFDLHSSLFSGDGNYLFVS</sequence>
<keyword evidence="3" id="KW-0804">Transcription</keyword>
<accession>A0A6A6D6T8</accession>
<dbReference type="Proteomes" id="UP000799537">
    <property type="component" value="Unassembled WGS sequence"/>
</dbReference>
<keyword evidence="9" id="KW-1185">Reference proteome</keyword>
<keyword evidence="2" id="KW-0238">DNA-binding</keyword>
<evidence type="ECO:0000256" key="5">
    <source>
        <dbReference type="SAM" id="MobiDB-lite"/>
    </source>
</evidence>
<evidence type="ECO:0000256" key="2">
    <source>
        <dbReference type="ARBA" id="ARBA00023125"/>
    </source>
</evidence>
<dbReference type="PANTHER" id="PTHR47424">
    <property type="entry name" value="REGULATORY PROTEIN GAL4"/>
    <property type="match status" value="1"/>
</dbReference>
<evidence type="ECO:0000256" key="4">
    <source>
        <dbReference type="ARBA" id="ARBA00023242"/>
    </source>
</evidence>
<evidence type="ECO:0000256" key="1">
    <source>
        <dbReference type="ARBA" id="ARBA00023015"/>
    </source>
</evidence>
<evidence type="ECO:0000313" key="9">
    <source>
        <dbReference type="Proteomes" id="UP000799537"/>
    </source>
</evidence>
<evidence type="ECO:0000313" key="8">
    <source>
        <dbReference type="EMBL" id="KAF2173952.1"/>
    </source>
</evidence>
<dbReference type="GeneID" id="54556815"/>
<dbReference type="CDD" id="cd12148">
    <property type="entry name" value="fungal_TF_MHR"/>
    <property type="match status" value="1"/>
</dbReference>
<dbReference type="SMART" id="SM00906">
    <property type="entry name" value="Fungal_trans"/>
    <property type="match status" value="1"/>
</dbReference>
<keyword evidence="6" id="KW-1133">Transmembrane helix</keyword>
<dbReference type="GO" id="GO:0000978">
    <property type="term" value="F:RNA polymerase II cis-regulatory region sequence-specific DNA binding"/>
    <property type="evidence" value="ECO:0007669"/>
    <property type="project" value="TreeGrafter"/>
</dbReference>
<dbReference type="GO" id="GO:0000981">
    <property type="term" value="F:DNA-binding transcription factor activity, RNA polymerase II-specific"/>
    <property type="evidence" value="ECO:0007669"/>
    <property type="project" value="TreeGrafter"/>
</dbReference>
<gene>
    <name evidence="8" type="ORF">M409DRAFT_16222</name>
</gene>